<evidence type="ECO:0000256" key="3">
    <source>
        <dbReference type="ARBA" id="ARBA00022723"/>
    </source>
</evidence>
<dbReference type="AlphaFoldDB" id="A0A345IK80"/>
<protein>
    <recommendedName>
        <fullName evidence="2">inorganic diphosphatase</fullName>
        <ecNumber evidence="2">3.6.1.1</ecNumber>
    </recommendedName>
</protein>
<dbReference type="Gene3D" id="3.90.80.10">
    <property type="entry name" value="Inorganic pyrophosphatase"/>
    <property type="match status" value="1"/>
</dbReference>
<evidence type="ECO:0000256" key="5">
    <source>
        <dbReference type="ARBA" id="ARBA00022842"/>
    </source>
</evidence>
<accession>A0A345IK80</accession>
<dbReference type="KEGG" id="dwu:DVJ83_08600"/>
<evidence type="ECO:0000256" key="1">
    <source>
        <dbReference type="ARBA" id="ARBA00001946"/>
    </source>
</evidence>
<dbReference type="EC" id="3.6.1.1" evidence="2"/>
<keyword evidence="3" id="KW-0479">Metal-binding</keyword>
<evidence type="ECO:0000313" key="6">
    <source>
        <dbReference type="EMBL" id="AXH00103.1"/>
    </source>
</evidence>
<comment type="cofactor">
    <cofactor evidence="1">
        <name>Mg(2+)</name>
        <dbReference type="ChEBI" id="CHEBI:18420"/>
    </cofactor>
</comment>
<dbReference type="InterPro" id="IPR008162">
    <property type="entry name" value="Pyrophosphatase"/>
</dbReference>
<sequence>MSFLGQCVRVVVDRPLGSAHPRHPDLIYPVNYGEIPDTVSGDGLPIDAYLLGWNEPVSETSGTVVAVVERINDLEDKLVVGKLGTYWTDEEIWQAVHFQEKFFETRLRR</sequence>
<evidence type="ECO:0000256" key="4">
    <source>
        <dbReference type="ARBA" id="ARBA00022801"/>
    </source>
</evidence>
<dbReference type="EMBL" id="CP031158">
    <property type="protein sequence ID" value="AXH00103.1"/>
    <property type="molecule type" value="Genomic_DNA"/>
</dbReference>
<evidence type="ECO:0000256" key="2">
    <source>
        <dbReference type="ARBA" id="ARBA00012146"/>
    </source>
</evidence>
<organism evidence="6 7">
    <name type="scientific">Deinococcus wulumuqiensis</name>
    <dbReference type="NCBI Taxonomy" id="980427"/>
    <lineage>
        <taxon>Bacteria</taxon>
        <taxon>Thermotogati</taxon>
        <taxon>Deinococcota</taxon>
        <taxon>Deinococci</taxon>
        <taxon>Deinococcales</taxon>
        <taxon>Deinococcaceae</taxon>
        <taxon>Deinococcus</taxon>
    </lineage>
</organism>
<evidence type="ECO:0000313" key="7">
    <source>
        <dbReference type="Proteomes" id="UP000253744"/>
    </source>
</evidence>
<keyword evidence="4" id="KW-0378">Hydrolase</keyword>
<dbReference type="Proteomes" id="UP000253744">
    <property type="component" value="Chromosome"/>
</dbReference>
<dbReference type="SUPFAM" id="SSF50324">
    <property type="entry name" value="Inorganic pyrophosphatase"/>
    <property type="match status" value="1"/>
</dbReference>
<dbReference type="GO" id="GO:0000287">
    <property type="term" value="F:magnesium ion binding"/>
    <property type="evidence" value="ECO:0007669"/>
    <property type="project" value="InterPro"/>
</dbReference>
<name>A0A345IK80_9DEIO</name>
<dbReference type="GO" id="GO:0006796">
    <property type="term" value="P:phosphate-containing compound metabolic process"/>
    <property type="evidence" value="ECO:0007669"/>
    <property type="project" value="InterPro"/>
</dbReference>
<reference evidence="6 7" key="1">
    <citation type="submission" date="2018-07" db="EMBL/GenBank/DDBJ databases">
        <title>Complete Genome and Methylome Analysis of Deinococcus wulumuqiensis NEB 479.</title>
        <authorList>
            <person name="Fomenkov A."/>
            <person name="Luyten Y."/>
            <person name="Vincze T."/>
            <person name="Anton B.P."/>
            <person name="Clark T."/>
            <person name="Roberts R.J."/>
            <person name="Morgan R.D."/>
        </authorList>
    </citation>
    <scope>NUCLEOTIDE SEQUENCE [LARGE SCALE GENOMIC DNA]</scope>
    <source>
        <strain evidence="6 7">NEB 479</strain>
    </source>
</reference>
<dbReference type="InterPro" id="IPR036649">
    <property type="entry name" value="Pyrophosphatase_sf"/>
</dbReference>
<keyword evidence="5" id="KW-0460">Magnesium</keyword>
<dbReference type="Pfam" id="PF00719">
    <property type="entry name" value="Pyrophosphatase"/>
    <property type="match status" value="1"/>
</dbReference>
<dbReference type="GO" id="GO:0004427">
    <property type="term" value="F:inorganic diphosphate phosphatase activity"/>
    <property type="evidence" value="ECO:0007669"/>
    <property type="project" value="UniProtKB-EC"/>
</dbReference>
<dbReference type="GO" id="GO:0005737">
    <property type="term" value="C:cytoplasm"/>
    <property type="evidence" value="ECO:0007669"/>
    <property type="project" value="InterPro"/>
</dbReference>
<proteinExistence type="predicted"/>
<gene>
    <name evidence="6" type="ORF">DVJ83_08600</name>
</gene>